<proteinExistence type="predicted"/>
<dbReference type="AlphaFoldDB" id="A0AAW1K0D1"/>
<dbReference type="EMBL" id="JASPKY010000289">
    <property type="protein sequence ID" value="KAK9710749.1"/>
    <property type="molecule type" value="Genomic_DNA"/>
</dbReference>
<evidence type="ECO:0000313" key="1">
    <source>
        <dbReference type="EMBL" id="KAK9710749.1"/>
    </source>
</evidence>
<reference evidence="1 2" key="1">
    <citation type="journal article" date="2024" name="BMC Genomics">
        <title>De novo assembly and annotation of Popillia japonica's genome with initial clues to its potential as an invasive pest.</title>
        <authorList>
            <person name="Cucini C."/>
            <person name="Boschi S."/>
            <person name="Funari R."/>
            <person name="Cardaioli E."/>
            <person name="Iannotti N."/>
            <person name="Marturano G."/>
            <person name="Paoli F."/>
            <person name="Bruttini M."/>
            <person name="Carapelli A."/>
            <person name="Frati F."/>
            <person name="Nardi F."/>
        </authorList>
    </citation>
    <scope>NUCLEOTIDE SEQUENCE [LARGE SCALE GENOMIC DNA]</scope>
    <source>
        <strain evidence="1">DMR45628</strain>
    </source>
</reference>
<accession>A0AAW1K0D1</accession>
<gene>
    <name evidence="1" type="ORF">QE152_g25874</name>
</gene>
<comment type="caution">
    <text evidence="1">The sequence shown here is derived from an EMBL/GenBank/DDBJ whole genome shotgun (WGS) entry which is preliminary data.</text>
</comment>
<protein>
    <submittedName>
        <fullName evidence="1">Uncharacterized protein</fullName>
    </submittedName>
</protein>
<name>A0AAW1K0D1_POPJA</name>
<organism evidence="1 2">
    <name type="scientific">Popillia japonica</name>
    <name type="common">Japanese beetle</name>
    <dbReference type="NCBI Taxonomy" id="7064"/>
    <lineage>
        <taxon>Eukaryota</taxon>
        <taxon>Metazoa</taxon>
        <taxon>Ecdysozoa</taxon>
        <taxon>Arthropoda</taxon>
        <taxon>Hexapoda</taxon>
        <taxon>Insecta</taxon>
        <taxon>Pterygota</taxon>
        <taxon>Neoptera</taxon>
        <taxon>Endopterygota</taxon>
        <taxon>Coleoptera</taxon>
        <taxon>Polyphaga</taxon>
        <taxon>Scarabaeiformia</taxon>
        <taxon>Scarabaeidae</taxon>
        <taxon>Rutelinae</taxon>
        <taxon>Popillia</taxon>
    </lineage>
</organism>
<dbReference type="Proteomes" id="UP001458880">
    <property type="component" value="Unassembled WGS sequence"/>
</dbReference>
<evidence type="ECO:0000313" key="2">
    <source>
        <dbReference type="Proteomes" id="UP001458880"/>
    </source>
</evidence>
<sequence>MNDERAEVADQFTLYHVNLIFPGGDSRWMIARIGLRVRIQNGANRMQISLNLYKESIPVKIVYPDYVMKIFFQSRSMPF</sequence>
<keyword evidence="2" id="KW-1185">Reference proteome</keyword>